<keyword evidence="1" id="KW-0472">Membrane</keyword>
<name>A0A1I5J987_9GAMM</name>
<evidence type="ECO:0000259" key="3">
    <source>
        <dbReference type="PROSITE" id="PS50887"/>
    </source>
</evidence>
<dbReference type="Pfam" id="PF00990">
    <property type="entry name" value="GGDEF"/>
    <property type="match status" value="1"/>
</dbReference>
<dbReference type="PANTHER" id="PTHR44757:SF2">
    <property type="entry name" value="BIOFILM ARCHITECTURE MAINTENANCE PROTEIN MBAA"/>
    <property type="match status" value="1"/>
</dbReference>
<dbReference type="InterPro" id="IPR033417">
    <property type="entry name" value="CHASE8"/>
</dbReference>
<dbReference type="SMART" id="SM00091">
    <property type="entry name" value="PAS"/>
    <property type="match status" value="2"/>
</dbReference>
<dbReference type="SUPFAM" id="SSF55073">
    <property type="entry name" value="Nucleotide cyclase"/>
    <property type="match status" value="1"/>
</dbReference>
<dbReference type="CDD" id="cd01949">
    <property type="entry name" value="GGDEF"/>
    <property type="match status" value="1"/>
</dbReference>
<dbReference type="InterPro" id="IPR052155">
    <property type="entry name" value="Biofilm_reg_signaling"/>
</dbReference>
<dbReference type="RefSeq" id="WP_017011454.1">
    <property type="nucleotide sequence ID" value="NZ_FOWR01000001.1"/>
</dbReference>
<keyword evidence="1" id="KW-0812">Transmembrane</keyword>
<dbReference type="SUPFAM" id="SSF55785">
    <property type="entry name" value="PYP-like sensor domain (PAS domain)"/>
    <property type="match status" value="2"/>
</dbReference>
<dbReference type="GO" id="GO:0007165">
    <property type="term" value="P:signal transduction"/>
    <property type="evidence" value="ECO:0007669"/>
    <property type="project" value="InterPro"/>
</dbReference>
<keyword evidence="1" id="KW-1133">Transmembrane helix</keyword>
<dbReference type="STRING" id="1121869.SAMN03084138_00045"/>
<dbReference type="InterPro" id="IPR000014">
    <property type="entry name" value="PAS"/>
</dbReference>
<evidence type="ECO:0000259" key="2">
    <source>
        <dbReference type="PROSITE" id="PS50885"/>
    </source>
</evidence>
<dbReference type="OrthoDB" id="9812260at2"/>
<sequence length="643" mass="71483">MNRRWINSLPLRVKLIMPIWLLLTLGIAVVGLAVTHIVSKNLDQSLLSRTEIMANGAASNLTAALAFEDRATGREQLAALSYDPDLMAARVTRVDGSEFANLMRLPDDCFTMGAGIICSKTPFTKVSRSISLGTDVLGHIDLFMSRSAIVNERNRLILFLALGTVLLSLFSWMFAQLLHRIVSYPLASLHRSMSNMIRLGIHGHTIPIYHNDELGRLTDCFNDLVSSLEARDKQLNATFKQLEEKNSYINQVLDTMDQGVMVIAPGDLVTYYNPAAAAHLAQLGCDPNDLGQLLQILEPSSVMHQVSNAIDAHQPLTGLELHHRHTNRLFRVSTHPMATAKHSLLQFEDITQQHVAEQRRKMAEYIFDQSKDATLVLSRTLVIEAQNAACIRLFGQHRHWSELSVDQHLRFGRPEVKALLSNGSHQWQTHMLSALGTSLPCQISVRTLTNRQGKTEAFVVSIIDQSAAMEIKRLNHLANHDPLTGLANRVRAQKQLLRSHDMGWDVHVLFVDLDGFKMVNDQFGHRVGDELLKVVARRLLASVAQSDMVARLSGDEFLLIINNAAEIEPVAERVLHKLSQSIIIDGARPQISASIGIRHWRAGESGTFNAIIEQADKAMYAAKEAGKNRYAMATEGSQESSVS</sequence>
<dbReference type="Gene3D" id="3.30.450.20">
    <property type="entry name" value="PAS domain"/>
    <property type="match status" value="2"/>
</dbReference>
<dbReference type="InterPro" id="IPR035965">
    <property type="entry name" value="PAS-like_dom_sf"/>
</dbReference>
<feature type="transmembrane region" description="Helical" evidence="1">
    <location>
        <begin position="15"/>
        <end position="39"/>
    </location>
</feature>
<dbReference type="Gene3D" id="3.30.70.270">
    <property type="match status" value="1"/>
</dbReference>
<protein>
    <submittedName>
        <fullName evidence="4">Diguanylate cyclase (GGDEF) domain-containing protein</fullName>
    </submittedName>
</protein>
<dbReference type="Gene3D" id="6.10.340.10">
    <property type="match status" value="1"/>
</dbReference>
<dbReference type="NCBIfam" id="TIGR00254">
    <property type="entry name" value="GGDEF"/>
    <property type="match status" value="1"/>
</dbReference>
<dbReference type="InterPro" id="IPR003660">
    <property type="entry name" value="HAMP_dom"/>
</dbReference>
<reference evidence="4 5" key="1">
    <citation type="submission" date="2016-10" db="EMBL/GenBank/DDBJ databases">
        <authorList>
            <person name="de Groot N.N."/>
        </authorList>
    </citation>
    <scope>NUCLEOTIDE SEQUENCE [LARGE SCALE GENOMIC DNA]</scope>
    <source>
        <strain evidence="4 5">DSM 15893</strain>
    </source>
</reference>
<dbReference type="Proteomes" id="UP000182692">
    <property type="component" value="Unassembled WGS sequence"/>
</dbReference>
<organism evidence="4 5">
    <name type="scientific">Enterovibrio norvegicus DSM 15893</name>
    <dbReference type="NCBI Taxonomy" id="1121869"/>
    <lineage>
        <taxon>Bacteria</taxon>
        <taxon>Pseudomonadati</taxon>
        <taxon>Pseudomonadota</taxon>
        <taxon>Gammaproteobacteria</taxon>
        <taxon>Vibrionales</taxon>
        <taxon>Vibrionaceae</taxon>
        <taxon>Enterovibrio</taxon>
    </lineage>
</organism>
<dbReference type="Pfam" id="PF13188">
    <property type="entry name" value="PAS_8"/>
    <property type="match status" value="1"/>
</dbReference>
<dbReference type="AlphaFoldDB" id="A0A1I5J987"/>
<dbReference type="EMBL" id="FOWR01000001">
    <property type="protein sequence ID" value="SFO69239.1"/>
    <property type="molecule type" value="Genomic_DNA"/>
</dbReference>
<dbReference type="PROSITE" id="PS50885">
    <property type="entry name" value="HAMP"/>
    <property type="match status" value="1"/>
</dbReference>
<dbReference type="GeneID" id="35873730"/>
<proteinExistence type="predicted"/>
<evidence type="ECO:0000256" key="1">
    <source>
        <dbReference type="SAM" id="Phobius"/>
    </source>
</evidence>
<dbReference type="SMART" id="SM00267">
    <property type="entry name" value="GGDEF"/>
    <property type="match status" value="1"/>
</dbReference>
<dbReference type="InterPro" id="IPR043128">
    <property type="entry name" value="Rev_trsase/Diguanyl_cyclase"/>
</dbReference>
<feature type="domain" description="GGDEF" evidence="3">
    <location>
        <begin position="504"/>
        <end position="635"/>
    </location>
</feature>
<evidence type="ECO:0000313" key="5">
    <source>
        <dbReference type="Proteomes" id="UP000182692"/>
    </source>
</evidence>
<accession>A0A1I5J987</accession>
<feature type="domain" description="HAMP" evidence="2">
    <location>
        <begin position="180"/>
        <end position="233"/>
    </location>
</feature>
<dbReference type="InterPro" id="IPR029787">
    <property type="entry name" value="Nucleotide_cyclase"/>
</dbReference>
<feature type="transmembrane region" description="Helical" evidence="1">
    <location>
        <begin position="156"/>
        <end position="175"/>
    </location>
</feature>
<evidence type="ECO:0000313" key="4">
    <source>
        <dbReference type="EMBL" id="SFO69239.1"/>
    </source>
</evidence>
<dbReference type="PROSITE" id="PS50887">
    <property type="entry name" value="GGDEF"/>
    <property type="match status" value="1"/>
</dbReference>
<dbReference type="InterPro" id="IPR000160">
    <property type="entry name" value="GGDEF_dom"/>
</dbReference>
<dbReference type="GO" id="GO:0016020">
    <property type="term" value="C:membrane"/>
    <property type="evidence" value="ECO:0007669"/>
    <property type="project" value="InterPro"/>
</dbReference>
<gene>
    <name evidence="4" type="ORF">SAMN03084138_00045</name>
</gene>
<dbReference type="PANTHER" id="PTHR44757">
    <property type="entry name" value="DIGUANYLATE CYCLASE DGCP"/>
    <property type="match status" value="1"/>
</dbReference>
<dbReference type="Pfam" id="PF17152">
    <property type="entry name" value="CHASE8"/>
    <property type="match status" value="1"/>
</dbReference>